<dbReference type="InterPro" id="IPR043128">
    <property type="entry name" value="Rev_trsase/Diguanyl_cyclase"/>
</dbReference>
<dbReference type="InterPro" id="IPR007094">
    <property type="entry name" value="RNA-dir_pol_PSvirus"/>
</dbReference>
<evidence type="ECO:0000256" key="2">
    <source>
        <dbReference type="ARBA" id="ARBA00022679"/>
    </source>
</evidence>
<proteinExistence type="predicted"/>
<dbReference type="PROSITE" id="PS50507">
    <property type="entry name" value="RDRP_SSRNA_POS"/>
    <property type="match status" value="1"/>
</dbReference>
<protein>
    <submittedName>
        <fullName evidence="7">RNA-dependent RNA polymerase</fullName>
    </submittedName>
</protein>
<evidence type="ECO:0000256" key="4">
    <source>
        <dbReference type="ARBA" id="ARBA00022741"/>
    </source>
</evidence>
<accession>A0A6F8PYY4</accession>
<dbReference type="GO" id="GO:0000166">
    <property type="term" value="F:nucleotide binding"/>
    <property type="evidence" value="ECO:0007669"/>
    <property type="project" value="UniProtKB-KW"/>
</dbReference>
<dbReference type="SUPFAM" id="SSF56672">
    <property type="entry name" value="DNA/RNA polymerases"/>
    <property type="match status" value="1"/>
</dbReference>
<evidence type="ECO:0000256" key="3">
    <source>
        <dbReference type="ARBA" id="ARBA00022695"/>
    </source>
</evidence>
<dbReference type="InterPro" id="IPR043502">
    <property type="entry name" value="DNA/RNA_pol_sf"/>
</dbReference>
<evidence type="ECO:0000259" key="6">
    <source>
        <dbReference type="PROSITE" id="PS50507"/>
    </source>
</evidence>
<organism evidence="7">
    <name type="scientific">Culex pseudovishnui partitivirus</name>
    <dbReference type="NCBI Taxonomy" id="2686047"/>
    <lineage>
        <taxon>Viruses</taxon>
        <taxon>Riboviria</taxon>
        <taxon>Orthornavirae</taxon>
        <taxon>Pisuviricota</taxon>
        <taxon>Duplopiviricetes</taxon>
        <taxon>Durnavirales</taxon>
        <taxon>Partitiviridae</taxon>
    </lineage>
</organism>
<evidence type="ECO:0000313" key="7">
    <source>
        <dbReference type="EMBL" id="BBQ05103.1"/>
    </source>
</evidence>
<keyword evidence="5" id="KW-0693">Viral RNA replication</keyword>
<dbReference type="GO" id="GO:0003968">
    <property type="term" value="F:RNA-directed RNA polymerase activity"/>
    <property type="evidence" value="ECO:0007669"/>
    <property type="project" value="UniProtKB-KW"/>
</dbReference>
<feature type="domain" description="RdRp catalytic" evidence="6">
    <location>
        <begin position="246"/>
        <end position="365"/>
    </location>
</feature>
<evidence type="ECO:0000256" key="5">
    <source>
        <dbReference type="ARBA" id="ARBA00022953"/>
    </source>
</evidence>
<keyword evidence="2" id="KW-0808">Transferase</keyword>
<evidence type="ECO:0000256" key="1">
    <source>
        <dbReference type="ARBA" id="ARBA00022484"/>
    </source>
</evidence>
<dbReference type="GO" id="GO:0003723">
    <property type="term" value="F:RNA binding"/>
    <property type="evidence" value="ECO:0007669"/>
    <property type="project" value="InterPro"/>
</dbReference>
<keyword evidence="1 7" id="KW-0696">RNA-directed RNA polymerase</keyword>
<dbReference type="GO" id="GO:0039694">
    <property type="term" value="P:viral RNA genome replication"/>
    <property type="evidence" value="ECO:0007669"/>
    <property type="project" value="InterPro"/>
</dbReference>
<dbReference type="Pfam" id="PF00680">
    <property type="entry name" value="RdRP_1"/>
    <property type="match status" value="1"/>
</dbReference>
<dbReference type="InterPro" id="IPR001205">
    <property type="entry name" value="RNA-dir_pol_C"/>
</dbReference>
<sequence>MQRTFKRSEMDRPTFNSLEFVQRVKPHRIRREPWLVDPFVKECLEEMLDTTAVEAFGRYTRSYYTEEGHYANLWKYDSPYISRPNDPIFDRAIEIAAQKVALDPKPETHNWNNLASVPFIAGSSAGWGYIGKKGSPGNHALAISRANAYLLWWRDMRNGISQKEYLYHPDLAWTRTQLSDMESPKIRHVWGKTFENIILEGITAAPLIDAYRASDSPIVVGINTFRRLPLIIAKACSGSPNNPVPQYGIGIDFKSFDSSPQEWLINIAFDILEQNITFTGEMEKLSFEYSKYYFTHTPVVMPDGRLWRKHQGIPSGSYFTQLIGSIVNLIITSYIQLKLYNRTFDTWVLGDDSLFGIPVDLGRPDLNAMARLVSPLGFTIHPDKCTVTRSPRELEFLGHCARGSRVEREDARLMRMVLYPEFPVTGPAMSMSRILGAMIGSAMNSWPILHLYDYMKARYRSLLPADFAFAHDDKDWLVAVVGLPTHHPLLTPSDVFVIT</sequence>
<dbReference type="Gene3D" id="3.30.70.270">
    <property type="match status" value="1"/>
</dbReference>
<keyword evidence="4" id="KW-0547">Nucleotide-binding</keyword>
<keyword evidence="3" id="KW-0548">Nucleotidyltransferase</keyword>
<dbReference type="EMBL" id="LC514399">
    <property type="protein sequence ID" value="BBQ05103.1"/>
    <property type="molecule type" value="Genomic_RNA"/>
</dbReference>
<dbReference type="GO" id="GO:0006351">
    <property type="term" value="P:DNA-templated transcription"/>
    <property type="evidence" value="ECO:0007669"/>
    <property type="project" value="InterPro"/>
</dbReference>
<name>A0A6F8PYY4_9VIRU</name>
<reference evidence="7" key="1">
    <citation type="journal article" date="2020" name="Viruses">
        <title>Deciphering the Virome of Culex vishnui Subgroup Mosquitoes, the Major Vectors of Japanese Encephalitis, in Japan.</title>
        <authorList>
            <person name="Faizah A.N."/>
            <person name="Kobayashi D."/>
            <person name="Isawa H."/>
            <person name="Amoa-Bosompem M."/>
            <person name="Murota K."/>
            <person name="Higa Y."/>
            <person name="Futami K."/>
            <person name="Shimada S."/>
            <person name="Kim K.S."/>
            <person name="Itokawa K."/>
            <person name="Watanabe M."/>
            <person name="Tsuda Y."/>
            <person name="Minakawa N."/>
            <person name="Miura K."/>
            <person name="Hirayama K."/>
            <person name="Sawabe K."/>
        </authorList>
    </citation>
    <scope>NUCLEOTIDE SEQUENCE</scope>
    <source>
        <strain evidence="7">17CxNGK-Cps-642</strain>
    </source>
</reference>